<feature type="transmembrane region" description="Helical" evidence="1">
    <location>
        <begin position="12"/>
        <end position="36"/>
    </location>
</feature>
<protein>
    <submittedName>
        <fullName evidence="2">Uncharacterized protein</fullName>
    </submittedName>
</protein>
<gene>
    <name evidence="2" type="ORF">Tco_1080607</name>
</gene>
<accession>A0ABQ5HX48</accession>
<sequence>MKRPKEPTYQLVLDALALTTCYPAFLITVDVLVIYIHQFWDTVNKHDSSYQFKIDNKRFAVNVEVFREILNICLRIPSQEFADPPFEEETLAFIKKTWSF</sequence>
<keyword evidence="1" id="KW-0812">Transmembrane</keyword>
<dbReference type="Proteomes" id="UP001151760">
    <property type="component" value="Unassembled WGS sequence"/>
</dbReference>
<dbReference type="EMBL" id="BQNB010020048">
    <property type="protein sequence ID" value="GJT91762.1"/>
    <property type="molecule type" value="Genomic_DNA"/>
</dbReference>
<comment type="caution">
    <text evidence="2">The sequence shown here is derived from an EMBL/GenBank/DDBJ whole genome shotgun (WGS) entry which is preliminary data.</text>
</comment>
<evidence type="ECO:0000256" key="1">
    <source>
        <dbReference type="SAM" id="Phobius"/>
    </source>
</evidence>
<keyword evidence="1" id="KW-1133">Transmembrane helix</keyword>
<proteinExistence type="predicted"/>
<keyword evidence="3" id="KW-1185">Reference proteome</keyword>
<evidence type="ECO:0000313" key="2">
    <source>
        <dbReference type="EMBL" id="GJT91762.1"/>
    </source>
</evidence>
<keyword evidence="1" id="KW-0472">Membrane</keyword>
<evidence type="ECO:0000313" key="3">
    <source>
        <dbReference type="Proteomes" id="UP001151760"/>
    </source>
</evidence>
<name>A0ABQ5HX48_9ASTR</name>
<organism evidence="2 3">
    <name type="scientific">Tanacetum coccineum</name>
    <dbReference type="NCBI Taxonomy" id="301880"/>
    <lineage>
        <taxon>Eukaryota</taxon>
        <taxon>Viridiplantae</taxon>
        <taxon>Streptophyta</taxon>
        <taxon>Embryophyta</taxon>
        <taxon>Tracheophyta</taxon>
        <taxon>Spermatophyta</taxon>
        <taxon>Magnoliopsida</taxon>
        <taxon>eudicotyledons</taxon>
        <taxon>Gunneridae</taxon>
        <taxon>Pentapetalae</taxon>
        <taxon>asterids</taxon>
        <taxon>campanulids</taxon>
        <taxon>Asterales</taxon>
        <taxon>Asteraceae</taxon>
        <taxon>Asteroideae</taxon>
        <taxon>Anthemideae</taxon>
        <taxon>Anthemidinae</taxon>
        <taxon>Tanacetum</taxon>
    </lineage>
</organism>
<reference evidence="2" key="2">
    <citation type="submission" date="2022-01" db="EMBL/GenBank/DDBJ databases">
        <authorList>
            <person name="Yamashiro T."/>
            <person name="Shiraishi A."/>
            <person name="Satake H."/>
            <person name="Nakayama K."/>
        </authorList>
    </citation>
    <scope>NUCLEOTIDE SEQUENCE</scope>
</reference>
<reference evidence="2" key="1">
    <citation type="journal article" date="2022" name="Int. J. Mol. Sci.">
        <title>Draft Genome of Tanacetum Coccineum: Genomic Comparison of Closely Related Tanacetum-Family Plants.</title>
        <authorList>
            <person name="Yamashiro T."/>
            <person name="Shiraishi A."/>
            <person name="Nakayama K."/>
            <person name="Satake H."/>
        </authorList>
    </citation>
    <scope>NUCLEOTIDE SEQUENCE</scope>
</reference>